<dbReference type="SUPFAM" id="SSF52540">
    <property type="entry name" value="P-loop containing nucleoside triphosphate hydrolases"/>
    <property type="match status" value="1"/>
</dbReference>
<protein>
    <recommendedName>
        <fullName evidence="2">G domain-containing protein</fullName>
    </recommendedName>
</protein>
<dbReference type="OrthoDB" id="8954335at2759"/>
<evidence type="ECO:0000256" key="1">
    <source>
        <dbReference type="SAM" id="MobiDB-lite"/>
    </source>
</evidence>
<evidence type="ECO:0000313" key="4">
    <source>
        <dbReference type="Proteomes" id="UP000284842"/>
    </source>
</evidence>
<dbReference type="GO" id="GO:0005525">
    <property type="term" value="F:GTP binding"/>
    <property type="evidence" value="ECO:0007669"/>
    <property type="project" value="InterPro"/>
</dbReference>
<reference evidence="3 4" key="1">
    <citation type="journal article" date="2018" name="Evol. Lett.">
        <title>Horizontal gene cluster transfer increased hallucinogenic mushroom diversity.</title>
        <authorList>
            <person name="Reynolds H.T."/>
            <person name="Vijayakumar V."/>
            <person name="Gluck-Thaler E."/>
            <person name="Korotkin H.B."/>
            <person name="Matheny P.B."/>
            <person name="Slot J.C."/>
        </authorList>
    </citation>
    <scope>NUCLEOTIDE SEQUENCE [LARGE SCALE GENOMIC DNA]</scope>
    <source>
        <strain evidence="3 4">2629</strain>
    </source>
</reference>
<keyword evidence="4" id="KW-1185">Reference proteome</keyword>
<comment type="caution">
    <text evidence="3">The sequence shown here is derived from an EMBL/GenBank/DDBJ whole genome shotgun (WGS) entry which is preliminary data.</text>
</comment>
<dbReference type="InterPro" id="IPR006073">
    <property type="entry name" value="GTP-bd"/>
</dbReference>
<organism evidence="3 4">
    <name type="scientific">Panaeolus cyanescens</name>
    <dbReference type="NCBI Taxonomy" id="181874"/>
    <lineage>
        <taxon>Eukaryota</taxon>
        <taxon>Fungi</taxon>
        <taxon>Dikarya</taxon>
        <taxon>Basidiomycota</taxon>
        <taxon>Agaricomycotina</taxon>
        <taxon>Agaricomycetes</taxon>
        <taxon>Agaricomycetidae</taxon>
        <taxon>Agaricales</taxon>
        <taxon>Agaricineae</taxon>
        <taxon>Galeropsidaceae</taxon>
        <taxon>Panaeolus</taxon>
    </lineage>
</organism>
<dbReference type="Gene3D" id="3.40.50.300">
    <property type="entry name" value="P-loop containing nucleotide triphosphate hydrolases"/>
    <property type="match status" value="1"/>
</dbReference>
<evidence type="ECO:0000259" key="2">
    <source>
        <dbReference type="Pfam" id="PF01926"/>
    </source>
</evidence>
<dbReference type="EMBL" id="NHTK01001104">
    <property type="protein sequence ID" value="PPR03108.1"/>
    <property type="molecule type" value="Genomic_DNA"/>
</dbReference>
<dbReference type="InterPro" id="IPR027417">
    <property type="entry name" value="P-loop_NTPase"/>
</dbReference>
<dbReference type="Pfam" id="PF01926">
    <property type="entry name" value="MMR_HSR1"/>
    <property type="match status" value="1"/>
</dbReference>
<accession>A0A409YJE1</accession>
<proteinExistence type="predicted"/>
<feature type="region of interest" description="Disordered" evidence="1">
    <location>
        <begin position="57"/>
        <end position="79"/>
    </location>
</feature>
<dbReference type="STRING" id="181874.A0A409YJE1"/>
<dbReference type="CDD" id="cd00882">
    <property type="entry name" value="Ras_like_GTPase"/>
    <property type="match status" value="1"/>
</dbReference>
<feature type="compositionally biased region" description="Low complexity" evidence="1">
    <location>
        <begin position="62"/>
        <end position="78"/>
    </location>
</feature>
<dbReference type="Proteomes" id="UP000284842">
    <property type="component" value="Unassembled WGS sequence"/>
</dbReference>
<feature type="domain" description="G" evidence="2">
    <location>
        <begin position="249"/>
        <end position="343"/>
    </location>
</feature>
<dbReference type="AlphaFoldDB" id="A0A409YJE1"/>
<gene>
    <name evidence="3" type="ORF">CVT24_012413</name>
</gene>
<name>A0A409YJE1_9AGAR</name>
<sequence>MPKKSGKPSKGKGPAANLNILNFGTKRAAVKSIIHLFFVGDKDVGISELVASSQKDLRIRGSKPSTPISPTRPSTAPTRDFQIHGITVPDGYDFEAVAKALPNQINGSTYNAENTAIVYFMNINRDVPPSIPSSFVKAAAKKCHPSRFFWITAGWSEDDRVTQQQKSREFELRNVILRPTIQRGFQLMRLVKGQGYFVNDVMASVEDSLSMQEGTQKGWRNKIIDTVFGDAFDGKEVGIDDLTATDIIIAVMGPTGAGKSTFIKTVSGYDVKIGHTLDSCTSEVSIIRFRAPQLTECNIALVDTPGFDDTNKSDLEIFRMIADWLDKTFKRKILLDGVLYLHRISDNRMAGTPYKNYQMFERLCGKSSFKQVILVTTMWGDESEHELHEKREEELRKRFWSHMLRSGSTMARFDETAPGSGFRVLAPIVSNASAARQGLTLQKELNDFRLALPETSAGRVMYTKLEVLLMKQKRILEDLKKDIEAEQEGDGPTVGEPGAGGSDVTKMLKEEYEGIEQEMKTIVADLQEMRLSVPSRLLTSLKSTFRLRFSF</sequence>
<dbReference type="InParanoid" id="A0A409YJE1"/>
<evidence type="ECO:0000313" key="3">
    <source>
        <dbReference type="EMBL" id="PPR03108.1"/>
    </source>
</evidence>
<feature type="region of interest" description="Disordered" evidence="1">
    <location>
        <begin position="485"/>
        <end position="504"/>
    </location>
</feature>